<evidence type="ECO:0000256" key="2">
    <source>
        <dbReference type="ARBA" id="ARBA00011032"/>
    </source>
</evidence>
<dbReference type="EMBL" id="NCQP01000007">
    <property type="protein sequence ID" value="OWJ54048.1"/>
    <property type="molecule type" value="Genomic_DNA"/>
</dbReference>
<name>A0A211YLX0_9CREN</name>
<dbReference type="Pfam" id="PF02730">
    <property type="entry name" value="AFOR_N"/>
    <property type="match status" value="1"/>
</dbReference>
<comment type="similarity">
    <text evidence="2">Belongs to the AOR/FOR family.</text>
</comment>
<dbReference type="PANTHER" id="PTHR30038">
    <property type="entry name" value="ALDEHYDE FERREDOXIN OXIDOREDUCTASE"/>
    <property type="match status" value="1"/>
</dbReference>
<feature type="domain" description="Aldehyde ferredoxin oxidoreductase N-terminal" evidence="7">
    <location>
        <begin position="5"/>
        <end position="226"/>
    </location>
</feature>
<keyword evidence="5" id="KW-0408">Iron</keyword>
<dbReference type="Gene3D" id="1.10.569.10">
    <property type="entry name" value="Aldehyde Ferredoxin Oxidoreductase Protein, subunit A, domain 2"/>
    <property type="match status" value="1"/>
</dbReference>
<gene>
    <name evidence="8" type="ORF">Pdsh_09265</name>
</gene>
<keyword evidence="4" id="KW-0479">Metal-binding</keyword>
<dbReference type="GO" id="GO:0051539">
    <property type="term" value="F:4 iron, 4 sulfur cluster binding"/>
    <property type="evidence" value="ECO:0007669"/>
    <property type="project" value="UniProtKB-KW"/>
</dbReference>
<dbReference type="Gene3D" id="3.60.9.10">
    <property type="entry name" value="Aldehyde ferredoxin oxidoreductase, N-terminal domain"/>
    <property type="match status" value="1"/>
</dbReference>
<dbReference type="GO" id="GO:0016625">
    <property type="term" value="F:oxidoreductase activity, acting on the aldehyde or oxo group of donors, iron-sulfur protein as acceptor"/>
    <property type="evidence" value="ECO:0007669"/>
    <property type="project" value="InterPro"/>
</dbReference>
<organism evidence="8 9">
    <name type="scientific">Pyrodictium delaneyi</name>
    <dbReference type="NCBI Taxonomy" id="1273541"/>
    <lineage>
        <taxon>Archaea</taxon>
        <taxon>Thermoproteota</taxon>
        <taxon>Thermoprotei</taxon>
        <taxon>Desulfurococcales</taxon>
        <taxon>Pyrodictiaceae</taxon>
        <taxon>Pyrodictium</taxon>
    </lineage>
</organism>
<dbReference type="SUPFAM" id="SSF48310">
    <property type="entry name" value="Aldehyde ferredoxin oxidoreductase, C-terminal domains"/>
    <property type="match status" value="1"/>
</dbReference>
<evidence type="ECO:0000256" key="6">
    <source>
        <dbReference type="ARBA" id="ARBA00023014"/>
    </source>
</evidence>
<dbReference type="Proteomes" id="UP000196694">
    <property type="component" value="Unassembled WGS sequence"/>
</dbReference>
<dbReference type="InterPro" id="IPR036503">
    <property type="entry name" value="Ald_Fedxn_OxRdtase_N_sf"/>
</dbReference>
<evidence type="ECO:0000256" key="1">
    <source>
        <dbReference type="ARBA" id="ARBA00001966"/>
    </source>
</evidence>
<evidence type="ECO:0000313" key="8">
    <source>
        <dbReference type="EMBL" id="OWJ54048.1"/>
    </source>
</evidence>
<evidence type="ECO:0000259" key="7">
    <source>
        <dbReference type="SMART" id="SM00790"/>
    </source>
</evidence>
<dbReference type="GO" id="GO:0009055">
    <property type="term" value="F:electron transfer activity"/>
    <property type="evidence" value="ECO:0007669"/>
    <property type="project" value="InterPro"/>
</dbReference>
<evidence type="ECO:0000256" key="4">
    <source>
        <dbReference type="ARBA" id="ARBA00022723"/>
    </source>
</evidence>
<proteinExistence type="inferred from homology"/>
<comment type="caution">
    <text evidence="8">The sequence shown here is derived from an EMBL/GenBank/DDBJ whole genome shotgun (WGS) entry which is preliminary data.</text>
</comment>
<dbReference type="InterPro" id="IPR036021">
    <property type="entry name" value="Tungsten_al_ferr_oxy-like_C"/>
</dbReference>
<dbReference type="AlphaFoldDB" id="A0A211YLX0"/>
<evidence type="ECO:0000313" key="9">
    <source>
        <dbReference type="Proteomes" id="UP000196694"/>
    </source>
</evidence>
<dbReference type="InterPro" id="IPR001203">
    <property type="entry name" value="OxRdtase_Ald_Fedxn_C"/>
</dbReference>
<dbReference type="InterPro" id="IPR013983">
    <property type="entry name" value="Ald_Fedxn_OxRdtase_N"/>
</dbReference>
<keyword evidence="6" id="KW-0411">Iron-sulfur</keyword>
<dbReference type="SUPFAM" id="SSF56228">
    <property type="entry name" value="Aldehyde ferredoxin oxidoreductase, N-terminal domain"/>
    <property type="match status" value="1"/>
</dbReference>
<comment type="cofactor">
    <cofactor evidence="1">
        <name>[4Fe-4S] cluster</name>
        <dbReference type="ChEBI" id="CHEBI:49883"/>
    </cofactor>
</comment>
<keyword evidence="3" id="KW-0004">4Fe-4S</keyword>
<protein>
    <recommendedName>
        <fullName evidence="7">Aldehyde ferredoxin oxidoreductase N-terminal domain-containing protein</fullName>
    </recommendedName>
</protein>
<evidence type="ECO:0000256" key="3">
    <source>
        <dbReference type="ARBA" id="ARBA00022485"/>
    </source>
</evidence>
<dbReference type="GO" id="GO:0046872">
    <property type="term" value="F:metal ion binding"/>
    <property type="evidence" value="ECO:0007669"/>
    <property type="project" value="UniProtKB-KW"/>
</dbReference>
<dbReference type="InterPro" id="IPR013984">
    <property type="entry name" value="Ald_Fedxn_OxRdtase_dom2"/>
</dbReference>
<reference evidence="8 9" key="1">
    <citation type="submission" date="2017-05" db="EMBL/GenBank/DDBJ databases">
        <title>The draft genome of the hyperthermophilic archaeon 'Pyrodictium delaneyi strain Hulk', an iron and nitrate reducer, reveals the capacity for sulfate reduction.</title>
        <authorList>
            <person name="Demey L.M."/>
            <person name="Miller C."/>
            <person name="Manzella M."/>
            <person name="Reguera G."/>
            <person name="Kashefi K."/>
        </authorList>
    </citation>
    <scope>NUCLEOTIDE SEQUENCE [LARGE SCALE GENOMIC DNA]</scope>
    <source>
        <strain evidence="8 9">Hulk</strain>
    </source>
</reference>
<keyword evidence="9" id="KW-1185">Reference proteome</keyword>
<dbReference type="InterPro" id="IPR051919">
    <property type="entry name" value="W-dependent_AOR"/>
</dbReference>
<dbReference type="Pfam" id="PF01314">
    <property type="entry name" value="AFOR_C"/>
    <property type="match status" value="1"/>
</dbReference>
<accession>A0A211YLX0</accession>
<dbReference type="SMART" id="SM00790">
    <property type="entry name" value="AFOR_N"/>
    <property type="match status" value="1"/>
</dbReference>
<sequence length="655" mass="72446">MTVLRFLRVDVASGSARLVEASMPGVLGPVDYGVKLHMEAGSYGYPVFSPRNLVVAGCGPFAGGRVFGAHRMALVFRSPVTRGLHVSTVGGVCYRFIATGVHGIVVEGWREEPVVIVVKGKAGGSVEARVEEIGWETLWTIWRGYKGFRGTRALAAYLLEQYGKELPRAGVLVVGPAAARTIMAGVFSFDVEHGRPGGVVDSASRGGAGSVLLQGHGVAAIVYGGEYDMSRDNPRLRDTRLLDELSRRVMGKSYIGAVEQATVKYRYDPRLGTGGTFGVNYVHYRDLLPFFGFNTVYLSKAARSKLVDMVLEELWRPVQRDVFEQPGAKPWRTCGEPCPAACKKLWRGVKIDYEPSNALGPFSGVLRAEDMASLVELADELGIDAIEAGHIVAWLFDLLQRGMLSPSDLGLQGRPVFDPLVYRVEHDSRANAEAARRILEGLVEQRGWLLSLIATRGLRAAAHVLNLRYSGRVYMYRTGYQDVAVYSAYGGQGYMTPNLYWSPGLVAPVPVPGRYWTVYSPSFASPEELAEAVLDRMIAEYLVDNAGFCRFHRRWVERLLEHLYHELLGLEVDLRKHALETLRVIVRYQILASAEPRPWESRKTVDMIAGIALELGDREWGPRIAEDPASAREWWSRFREKLWGLLGLGGEEAGG</sequence>
<dbReference type="PANTHER" id="PTHR30038:SF7">
    <property type="entry name" value="TUNGSTEN-CONTAINING GLYCERALDEHYDE-3-PHOSPHATE:FERREDOXIN OXIDOREDUCTASE"/>
    <property type="match status" value="1"/>
</dbReference>
<evidence type="ECO:0000256" key="5">
    <source>
        <dbReference type="ARBA" id="ARBA00023004"/>
    </source>
</evidence>